<dbReference type="InterPro" id="IPR005901">
    <property type="entry name" value="GLPGLI"/>
</dbReference>
<reference evidence="2" key="1">
    <citation type="submission" date="2023-07" db="EMBL/GenBank/DDBJ databases">
        <title>Isolating and identifying novel microbial strains from the Mariana Trench.</title>
        <authorList>
            <person name="Fu H."/>
        </authorList>
    </citation>
    <scope>NUCLEOTIDE SEQUENCE [LARGE SCALE GENOMIC DNA]</scope>
    <source>
        <strain evidence="2">T-y2</strain>
    </source>
</reference>
<protein>
    <submittedName>
        <fullName evidence="1">GLPGLI family protein</fullName>
    </submittedName>
</protein>
<name>A0ABU2KJ23_9FLAO</name>
<comment type="caution">
    <text evidence="1">The sequence shown here is derived from an EMBL/GenBank/DDBJ whole genome shotgun (WGS) entry which is preliminary data.</text>
</comment>
<dbReference type="NCBIfam" id="TIGR01200">
    <property type="entry name" value="GLPGLI"/>
    <property type="match status" value="1"/>
</dbReference>
<dbReference type="RefSeq" id="WP_311401646.1">
    <property type="nucleotide sequence ID" value="NZ_JAVRBG010000007.1"/>
</dbReference>
<keyword evidence="2" id="KW-1185">Reference proteome</keyword>
<evidence type="ECO:0000313" key="1">
    <source>
        <dbReference type="EMBL" id="MDT0294716.1"/>
    </source>
</evidence>
<dbReference type="Pfam" id="PF22252">
    <property type="entry name" value="PNGase_F-II_N"/>
    <property type="match status" value="1"/>
</dbReference>
<organism evidence="1 2">
    <name type="scientific">Mesonia ostreae</name>
    <dbReference type="NCBI Taxonomy" id="861110"/>
    <lineage>
        <taxon>Bacteria</taxon>
        <taxon>Pseudomonadati</taxon>
        <taxon>Bacteroidota</taxon>
        <taxon>Flavobacteriia</taxon>
        <taxon>Flavobacteriales</taxon>
        <taxon>Flavobacteriaceae</taxon>
        <taxon>Mesonia</taxon>
    </lineage>
</organism>
<sequence length="237" mass="27601">MHKFLLILFILITNQIIAQEYSSGIITYKKQFIGKMKNPLLKKDRLNESRAQLNYILKFKSAESLFFLEEKMENDLNRNSALAKRIGGTSGQYYIDINNQTFLQQTEIFSQKFLVMLDEKDYSITKESKNIQGYKCFKAIFKKIEKAPNENLKDIESIVEVWFAPELSFPFGPLEYHSLPGLILEVKTNNITLTATKISLNKSNFNIERPCDGQELTEKEYMNTLEKIVKNLSREKK</sequence>
<evidence type="ECO:0000313" key="2">
    <source>
        <dbReference type="Proteomes" id="UP001182991"/>
    </source>
</evidence>
<accession>A0ABU2KJ23</accession>
<dbReference type="EMBL" id="JAVRBG010000007">
    <property type="protein sequence ID" value="MDT0294716.1"/>
    <property type="molecule type" value="Genomic_DNA"/>
</dbReference>
<dbReference type="Proteomes" id="UP001182991">
    <property type="component" value="Unassembled WGS sequence"/>
</dbReference>
<gene>
    <name evidence="1" type="ORF">RLT85_08720</name>
</gene>
<proteinExistence type="predicted"/>